<dbReference type="GO" id="GO:0005886">
    <property type="term" value="C:plasma membrane"/>
    <property type="evidence" value="ECO:0007669"/>
    <property type="project" value="UniProtKB-SubCell"/>
</dbReference>
<dbReference type="NCBIfam" id="TIGR03409">
    <property type="entry name" value="urea_trans_UrtB"/>
    <property type="match status" value="1"/>
</dbReference>
<evidence type="ECO:0000256" key="10">
    <source>
        <dbReference type="SAM" id="SignalP"/>
    </source>
</evidence>
<keyword evidence="3" id="KW-1003">Cell membrane</keyword>
<dbReference type="PANTHER" id="PTHR11795">
    <property type="entry name" value="BRANCHED-CHAIN AMINO ACID TRANSPORT SYSTEM PERMEASE PROTEIN LIVH"/>
    <property type="match status" value="1"/>
</dbReference>
<dbReference type="InterPro" id="IPR052157">
    <property type="entry name" value="BCAA_transport_permease"/>
</dbReference>
<keyword evidence="10" id="KW-0732">Signal</keyword>
<evidence type="ECO:0000313" key="12">
    <source>
        <dbReference type="Proteomes" id="UP000557717"/>
    </source>
</evidence>
<name>A0A840V358_9BACT</name>
<evidence type="ECO:0000256" key="8">
    <source>
        <dbReference type="ARBA" id="ARBA00037998"/>
    </source>
</evidence>
<keyword evidence="4 9" id="KW-0812">Transmembrane</keyword>
<feature type="transmembrane region" description="Helical" evidence="9">
    <location>
        <begin position="258"/>
        <end position="281"/>
    </location>
</feature>
<organism evidence="11 12">
    <name type="scientific">Haloferula luteola</name>
    <dbReference type="NCBI Taxonomy" id="595692"/>
    <lineage>
        <taxon>Bacteria</taxon>
        <taxon>Pseudomonadati</taxon>
        <taxon>Verrucomicrobiota</taxon>
        <taxon>Verrucomicrobiia</taxon>
        <taxon>Verrucomicrobiales</taxon>
        <taxon>Verrucomicrobiaceae</taxon>
        <taxon>Haloferula</taxon>
    </lineage>
</organism>
<dbReference type="PANTHER" id="PTHR11795:SF447">
    <property type="entry name" value="ABC TRANSPORTER PERMEASE PROTEIN"/>
    <property type="match status" value="1"/>
</dbReference>
<comment type="similarity">
    <text evidence="8">Belongs to the binding-protein-dependent transport system permease family. LivHM subfamily.</text>
</comment>
<keyword evidence="12" id="KW-1185">Reference proteome</keyword>
<keyword evidence="5" id="KW-0029">Amino-acid transport</keyword>
<dbReference type="AlphaFoldDB" id="A0A840V358"/>
<proteinExistence type="inferred from homology"/>
<keyword evidence="6 9" id="KW-1133">Transmembrane helix</keyword>
<evidence type="ECO:0000256" key="9">
    <source>
        <dbReference type="SAM" id="Phobius"/>
    </source>
</evidence>
<feature type="transmembrane region" description="Helical" evidence="9">
    <location>
        <begin position="514"/>
        <end position="534"/>
    </location>
</feature>
<dbReference type="GO" id="GO:0022857">
    <property type="term" value="F:transmembrane transporter activity"/>
    <property type="evidence" value="ECO:0007669"/>
    <property type="project" value="InterPro"/>
</dbReference>
<evidence type="ECO:0000256" key="1">
    <source>
        <dbReference type="ARBA" id="ARBA00004651"/>
    </source>
</evidence>
<evidence type="ECO:0000313" key="11">
    <source>
        <dbReference type="EMBL" id="MBB5352737.1"/>
    </source>
</evidence>
<keyword evidence="7 9" id="KW-0472">Membrane</keyword>
<evidence type="ECO:0000256" key="3">
    <source>
        <dbReference type="ARBA" id="ARBA00022475"/>
    </source>
</evidence>
<dbReference type="Pfam" id="PF02653">
    <property type="entry name" value="BPD_transp_2"/>
    <property type="match status" value="1"/>
</dbReference>
<feature type="signal peptide" evidence="10">
    <location>
        <begin position="1"/>
        <end position="25"/>
    </location>
</feature>
<dbReference type="GO" id="GO:0006865">
    <property type="term" value="P:amino acid transport"/>
    <property type="evidence" value="ECO:0007669"/>
    <property type="project" value="UniProtKB-KW"/>
</dbReference>
<feature type="chain" id="PRO_5032716393" evidence="10">
    <location>
        <begin position="26"/>
        <end position="549"/>
    </location>
</feature>
<feature type="transmembrane region" description="Helical" evidence="9">
    <location>
        <begin position="348"/>
        <end position="366"/>
    </location>
</feature>
<feature type="transmembrane region" description="Helical" evidence="9">
    <location>
        <begin position="484"/>
        <end position="507"/>
    </location>
</feature>
<gene>
    <name evidence="11" type="ORF">HNR46_002985</name>
</gene>
<accession>A0A840V358</accession>
<keyword evidence="2" id="KW-0813">Transport</keyword>
<dbReference type="InterPro" id="IPR017779">
    <property type="entry name" value="ABC_UrtB_bac"/>
</dbReference>
<dbReference type="CDD" id="cd06582">
    <property type="entry name" value="TM_PBP1_LivH_like"/>
    <property type="match status" value="1"/>
</dbReference>
<dbReference type="InterPro" id="IPR001851">
    <property type="entry name" value="ABC_transp_permease"/>
</dbReference>
<reference evidence="11 12" key="1">
    <citation type="submission" date="2020-08" db="EMBL/GenBank/DDBJ databases">
        <title>Genomic Encyclopedia of Type Strains, Phase IV (KMG-IV): sequencing the most valuable type-strain genomes for metagenomic binning, comparative biology and taxonomic classification.</title>
        <authorList>
            <person name="Goeker M."/>
        </authorList>
    </citation>
    <scope>NUCLEOTIDE SEQUENCE [LARGE SCALE GENOMIC DNA]</scope>
    <source>
        <strain evidence="11 12">YC6886</strain>
    </source>
</reference>
<dbReference type="EMBL" id="JACHFD010000015">
    <property type="protein sequence ID" value="MBB5352737.1"/>
    <property type="molecule type" value="Genomic_DNA"/>
</dbReference>
<dbReference type="RefSeq" id="WP_184020030.1">
    <property type="nucleotide sequence ID" value="NZ_JACHFD010000015.1"/>
</dbReference>
<feature type="transmembrane region" description="Helical" evidence="9">
    <location>
        <begin position="317"/>
        <end position="336"/>
    </location>
</feature>
<dbReference type="Proteomes" id="UP000557717">
    <property type="component" value="Unassembled WGS sequence"/>
</dbReference>
<feature type="transmembrane region" description="Helical" evidence="9">
    <location>
        <begin position="396"/>
        <end position="416"/>
    </location>
</feature>
<evidence type="ECO:0000256" key="5">
    <source>
        <dbReference type="ARBA" id="ARBA00022970"/>
    </source>
</evidence>
<sequence length="549" mass="59195">MIALRTLLLTFLVVLVSGSRSFAQATEAPTDDVRSVLTDLITGNGTEEDNLARLSEFGDPVIKDIVEAWRVGKVFVSPGTEPDTQVALLKTDDGFVNIANGQAWQGDPSVASVNRASRGLRKQLSRLVDVLDLASPDLSKRADSAMKLGSGQSPDFLAELQTRLPKQTDRKTRRAFEEAIAISQLANGSTAEKIASLELLGERHLIAARDFIKRMREGYTTDETPDGQLILVKADAALASIASFEKKVEFYGTLFRGLSLGSVLLIVAYGLAITFGLMGVINMAHGEFIAIGAYTVYVVQNFFAAHFGEASSGYESYFLVSLPLAFLVAAFFGAVLERTVIRFLYKRPLESLLATWGISMIIQQALRLKFGAANVSVASPQWLSGSFDANGVTMTYNRIFVIIFALVVVLFTWLLLRRTRIGLHMRATMQNRAMASGLGIPANRINVFTFAFGSGLAGLAGAFLSQIGNVGPSMGQAYIVDSFMVVVIGGVGNLFGAAVSSLGIGMIDQSLQPILGPVMGKITVLIGIILFLQWRPGGLFPSRSRSLDD</sequence>
<protein>
    <submittedName>
        <fullName evidence="11">Urea transport system permease protein</fullName>
    </submittedName>
</protein>
<comment type="subcellular location">
    <subcellularLocation>
        <location evidence="1">Cell membrane</location>
        <topology evidence="1">Multi-pass membrane protein</topology>
    </subcellularLocation>
</comment>
<evidence type="ECO:0000256" key="2">
    <source>
        <dbReference type="ARBA" id="ARBA00022448"/>
    </source>
</evidence>
<evidence type="ECO:0000256" key="4">
    <source>
        <dbReference type="ARBA" id="ARBA00022692"/>
    </source>
</evidence>
<comment type="caution">
    <text evidence="11">The sequence shown here is derived from an EMBL/GenBank/DDBJ whole genome shotgun (WGS) entry which is preliminary data.</text>
</comment>
<feature type="transmembrane region" description="Helical" evidence="9">
    <location>
        <begin position="445"/>
        <end position="464"/>
    </location>
</feature>
<evidence type="ECO:0000256" key="6">
    <source>
        <dbReference type="ARBA" id="ARBA00022989"/>
    </source>
</evidence>
<feature type="transmembrane region" description="Helical" evidence="9">
    <location>
        <begin position="288"/>
        <end position="305"/>
    </location>
</feature>
<evidence type="ECO:0000256" key="7">
    <source>
        <dbReference type="ARBA" id="ARBA00023136"/>
    </source>
</evidence>